<dbReference type="EMBL" id="JAGKQM010000017">
    <property type="protein sequence ID" value="KAH0868667.1"/>
    <property type="molecule type" value="Genomic_DNA"/>
</dbReference>
<dbReference type="Pfam" id="PF05340">
    <property type="entry name" value="DUF740"/>
    <property type="match status" value="1"/>
</dbReference>
<keyword evidence="3" id="KW-1185">Reference proteome</keyword>
<keyword evidence="1" id="KW-0812">Transmembrane</keyword>
<evidence type="ECO:0000256" key="1">
    <source>
        <dbReference type="SAM" id="Phobius"/>
    </source>
</evidence>
<feature type="transmembrane region" description="Helical" evidence="1">
    <location>
        <begin position="183"/>
        <end position="208"/>
    </location>
</feature>
<keyword evidence="1" id="KW-1133">Transmembrane helix</keyword>
<keyword evidence="1" id="KW-0472">Membrane</keyword>
<sequence length="495" mass="54896">MLSKEPFQWISPAPTSSLFLPLSESAMFLSMAMMVTTPPSCLRSPPDPPPSFLGFDAPLLLLLEDVELPDPLDASVSIILLRIFVTSSRSSPQAPQILDLMLNLSRMSSKLSDGDAALVLGNGSSHSSCSSLMFIHSRIDVQVHLSSLLSGYPYSFEWDAMQDVWVIRALVGNVLMDSVSFGYIFMSLGCFYSAIVCLLHITSFYSAIECSLPIASWFQIFLTSSAKLWFQILIITTIETNFNFPIIIGSVSWCHIASAIPSFVETRGCLSNVDAAWDAKSRHCDIGGIFSVKMDMYKDDSSPYCYFHPKEKYVGVCPFCLNERLLVLASKQRSSRTKHLSSSPIIGSLPKIFALSSFLSRLDLRLHRKFHPSSDLDVSTSQEDSFISIKFGNDGNASWEKKTVSKVCVDNNTNSTCKTQQSPITSIVEHNSAKSTLKWRKRIGHLFHVIKLRSGSSTSSCHVASSSSKVEGTKVRKQGWMVRTLTRRKSKKSKS</sequence>
<gene>
    <name evidence="2" type="ORF">HID58_075689</name>
</gene>
<reference evidence="2 3" key="1">
    <citation type="submission" date="2021-05" db="EMBL/GenBank/DDBJ databases">
        <title>Genome Assembly of Synthetic Allotetraploid Brassica napus Reveals Homoeologous Exchanges between Subgenomes.</title>
        <authorList>
            <person name="Davis J.T."/>
        </authorList>
    </citation>
    <scope>NUCLEOTIDE SEQUENCE [LARGE SCALE GENOMIC DNA]</scope>
    <source>
        <strain evidence="3">cv. Da-Ae</strain>
        <tissue evidence="2">Seedling</tissue>
    </source>
</reference>
<name>A0ABQ7YKE6_BRANA</name>
<evidence type="ECO:0000313" key="3">
    <source>
        <dbReference type="Proteomes" id="UP000824890"/>
    </source>
</evidence>
<comment type="caution">
    <text evidence="2">The sequence shown here is derived from an EMBL/GenBank/DDBJ whole genome shotgun (WGS) entry which is preliminary data.</text>
</comment>
<organism evidence="2 3">
    <name type="scientific">Brassica napus</name>
    <name type="common">Rape</name>
    <dbReference type="NCBI Taxonomy" id="3708"/>
    <lineage>
        <taxon>Eukaryota</taxon>
        <taxon>Viridiplantae</taxon>
        <taxon>Streptophyta</taxon>
        <taxon>Embryophyta</taxon>
        <taxon>Tracheophyta</taxon>
        <taxon>Spermatophyta</taxon>
        <taxon>Magnoliopsida</taxon>
        <taxon>eudicotyledons</taxon>
        <taxon>Gunneridae</taxon>
        <taxon>Pentapetalae</taxon>
        <taxon>rosids</taxon>
        <taxon>malvids</taxon>
        <taxon>Brassicales</taxon>
        <taxon>Brassicaceae</taxon>
        <taxon>Brassiceae</taxon>
        <taxon>Brassica</taxon>
    </lineage>
</organism>
<dbReference type="PANTHER" id="PTHR35995">
    <property type="entry name" value="OS04G0690500 PROTEIN"/>
    <property type="match status" value="1"/>
</dbReference>
<dbReference type="Proteomes" id="UP000824890">
    <property type="component" value="Unassembled WGS sequence"/>
</dbReference>
<dbReference type="PANTHER" id="PTHR35995:SF1">
    <property type="entry name" value="OS04G0690500 PROTEIN"/>
    <property type="match status" value="1"/>
</dbReference>
<evidence type="ECO:0000313" key="2">
    <source>
        <dbReference type="EMBL" id="KAH0868667.1"/>
    </source>
</evidence>
<proteinExistence type="predicted"/>
<protein>
    <submittedName>
        <fullName evidence="2">Uncharacterized protein</fullName>
    </submittedName>
</protein>
<feature type="transmembrane region" description="Helical" evidence="1">
    <location>
        <begin position="214"/>
        <end position="235"/>
    </location>
</feature>
<accession>A0ABQ7YKE6</accession>
<dbReference type="InterPro" id="IPR008004">
    <property type="entry name" value="OCTOPUS-like"/>
</dbReference>